<protein>
    <submittedName>
        <fullName evidence="1">Uncharacterized protein</fullName>
    </submittedName>
</protein>
<dbReference type="Proteomes" id="UP000295096">
    <property type="component" value="Unassembled WGS sequence"/>
</dbReference>
<organism evidence="1 2">
    <name type="scientific">Dankookia rubra</name>
    <dbReference type="NCBI Taxonomy" id="1442381"/>
    <lineage>
        <taxon>Bacteria</taxon>
        <taxon>Pseudomonadati</taxon>
        <taxon>Pseudomonadota</taxon>
        <taxon>Alphaproteobacteria</taxon>
        <taxon>Acetobacterales</taxon>
        <taxon>Roseomonadaceae</taxon>
        <taxon>Dankookia</taxon>
    </lineage>
</organism>
<comment type="caution">
    <text evidence="1">The sequence shown here is derived from an EMBL/GenBank/DDBJ whole genome shotgun (WGS) entry which is preliminary data.</text>
</comment>
<reference evidence="1 2" key="1">
    <citation type="journal article" date="2016" name="J. Microbiol.">
        <title>Dankookia rubra gen. nov., sp. nov., an alphaproteobacterium isolated from sediment of a shallow stream.</title>
        <authorList>
            <person name="Kim W.H."/>
            <person name="Kim D.H."/>
            <person name="Kang K."/>
            <person name="Ahn T.Y."/>
        </authorList>
    </citation>
    <scope>NUCLEOTIDE SEQUENCE [LARGE SCALE GENOMIC DNA]</scope>
    <source>
        <strain evidence="1 2">JCM30602</strain>
    </source>
</reference>
<sequence>MAGLHCFYLRPTVRGLRDPAWSRSRYRGDCRVVAENPVQARLFADIAFLAPIAAATMAQPSRSPWQQPSLVEVSRLPAAGAGRPQRGEVWCILPSLLRGAVAADGRRSA</sequence>
<dbReference type="EMBL" id="SMSJ01000077">
    <property type="protein sequence ID" value="TDH59165.1"/>
    <property type="molecule type" value="Genomic_DNA"/>
</dbReference>
<evidence type="ECO:0000313" key="2">
    <source>
        <dbReference type="Proteomes" id="UP000295096"/>
    </source>
</evidence>
<gene>
    <name evidence="1" type="ORF">E2C06_28725</name>
</gene>
<evidence type="ECO:0000313" key="1">
    <source>
        <dbReference type="EMBL" id="TDH59165.1"/>
    </source>
</evidence>
<proteinExistence type="predicted"/>
<dbReference type="AlphaFoldDB" id="A0A4V3A9G4"/>
<name>A0A4V3A9G4_9PROT</name>
<accession>A0A4V3A9G4</accession>
<keyword evidence="2" id="KW-1185">Reference proteome</keyword>
<dbReference type="RefSeq" id="WP_133292018.1">
    <property type="nucleotide sequence ID" value="NZ_SMSJ01000077.1"/>
</dbReference>